<accession>A0A066V9X7</accession>
<keyword evidence="18" id="KW-1185">Reference proteome</keyword>
<dbReference type="PANTHER" id="PTHR45635:SF14">
    <property type="entry name" value="ADP_ATP TRANSLOCASE"/>
    <property type="match status" value="1"/>
</dbReference>
<dbReference type="GO" id="GO:0005743">
    <property type="term" value="C:mitochondrial inner membrane"/>
    <property type="evidence" value="ECO:0007669"/>
    <property type="project" value="UniProtKB-SubCell"/>
</dbReference>
<dbReference type="InterPro" id="IPR002113">
    <property type="entry name" value="ADT_euk_type"/>
</dbReference>
<protein>
    <recommendedName>
        <fullName evidence="16">ADP/ATP translocase</fullName>
    </recommendedName>
    <alternativeName>
        <fullName evidence="16">ADP,ATP carrier protein</fullName>
    </alternativeName>
</protein>
<keyword evidence="6 14" id="KW-0812">Transmembrane</keyword>
<evidence type="ECO:0000256" key="3">
    <source>
        <dbReference type="ARBA" id="ARBA00011245"/>
    </source>
</evidence>
<evidence type="ECO:0000256" key="6">
    <source>
        <dbReference type="ARBA" id="ARBA00022692"/>
    </source>
</evidence>
<evidence type="ECO:0000256" key="1">
    <source>
        <dbReference type="ARBA" id="ARBA00004448"/>
    </source>
</evidence>
<reference evidence="17 18" key="1">
    <citation type="submission" date="2014-05" db="EMBL/GenBank/DDBJ databases">
        <title>Draft genome sequence of a rare smut relative, Tilletiaria anomala UBC 951.</title>
        <authorList>
            <consortium name="DOE Joint Genome Institute"/>
            <person name="Toome M."/>
            <person name="Kuo A."/>
            <person name="Henrissat B."/>
            <person name="Lipzen A."/>
            <person name="Tritt A."/>
            <person name="Yoshinaga Y."/>
            <person name="Zane M."/>
            <person name="Barry K."/>
            <person name="Grigoriev I.V."/>
            <person name="Spatafora J.W."/>
            <person name="Aimea M.C."/>
        </authorList>
    </citation>
    <scope>NUCLEOTIDE SEQUENCE [LARGE SCALE GENOMIC DNA]</scope>
    <source>
        <strain evidence="17 18">UBC 951</strain>
    </source>
</reference>
<evidence type="ECO:0000313" key="17">
    <source>
        <dbReference type="EMBL" id="KDN38271.1"/>
    </source>
</evidence>
<comment type="similarity">
    <text evidence="2 15">Belongs to the mitochondrial carrier (TC 2.A.29) family.</text>
</comment>
<dbReference type="SUPFAM" id="SSF103506">
    <property type="entry name" value="Mitochondrial carrier"/>
    <property type="match status" value="1"/>
</dbReference>
<dbReference type="AlphaFoldDB" id="A0A066V9X7"/>
<name>A0A066V9X7_TILAU</name>
<dbReference type="EMBL" id="JMSN01000121">
    <property type="protein sequence ID" value="KDN38271.1"/>
    <property type="molecule type" value="Genomic_DNA"/>
</dbReference>
<keyword evidence="5" id="KW-0050">Antiport</keyword>
<keyword evidence="4 15" id="KW-0813">Transport</keyword>
<comment type="catalytic activity">
    <reaction evidence="12">
        <text>ADP(in) + ATP(out) = ADP(out) + ATP(in)</text>
        <dbReference type="Rhea" id="RHEA:34999"/>
        <dbReference type="ChEBI" id="CHEBI:30616"/>
        <dbReference type="ChEBI" id="CHEBI:456216"/>
    </reaction>
    <physiologicalReaction direction="left-to-right" evidence="12">
        <dbReference type="Rhea" id="RHEA:35000"/>
    </physiologicalReaction>
</comment>
<evidence type="ECO:0000256" key="11">
    <source>
        <dbReference type="ARBA" id="ARBA00023136"/>
    </source>
</evidence>
<dbReference type="Gene3D" id="1.50.40.10">
    <property type="entry name" value="Mitochondrial carrier domain"/>
    <property type="match status" value="1"/>
</dbReference>
<evidence type="ECO:0000256" key="2">
    <source>
        <dbReference type="ARBA" id="ARBA00006375"/>
    </source>
</evidence>
<dbReference type="GeneID" id="25266902"/>
<proteinExistence type="inferred from homology"/>
<keyword evidence="7" id="KW-0677">Repeat</keyword>
<evidence type="ECO:0000256" key="7">
    <source>
        <dbReference type="ARBA" id="ARBA00022737"/>
    </source>
</evidence>
<evidence type="ECO:0000256" key="8">
    <source>
        <dbReference type="ARBA" id="ARBA00022792"/>
    </source>
</evidence>
<dbReference type="InterPro" id="IPR002067">
    <property type="entry name" value="MCP"/>
</dbReference>
<evidence type="ECO:0000256" key="10">
    <source>
        <dbReference type="ARBA" id="ARBA00023128"/>
    </source>
</evidence>
<feature type="repeat" description="Solcar" evidence="14">
    <location>
        <begin position="99"/>
        <end position="204"/>
    </location>
</feature>
<dbReference type="PROSITE" id="PS50920">
    <property type="entry name" value="SOLCAR"/>
    <property type="match status" value="1"/>
</dbReference>
<comment type="subunit">
    <text evidence="3 16">Monomer.</text>
</comment>
<evidence type="ECO:0000256" key="16">
    <source>
        <dbReference type="RuleBase" id="RU368008"/>
    </source>
</evidence>
<dbReference type="HOGENOM" id="CLU_015166_12_0_1"/>
<dbReference type="OrthoDB" id="270584at2759"/>
<dbReference type="Proteomes" id="UP000027361">
    <property type="component" value="Unassembled WGS sequence"/>
</dbReference>
<dbReference type="PRINTS" id="PR00926">
    <property type="entry name" value="MITOCARRIER"/>
</dbReference>
<evidence type="ECO:0000256" key="13">
    <source>
        <dbReference type="ARBA" id="ARBA00045250"/>
    </source>
</evidence>
<sequence length="306" mass="33318">MGGVAAAISKAVAAHIKRVKPLVQNHGEMLKPCITDCFARTDSHLFWRSNNGNIIRVINELNASPLYACNYFPTQTLNFAFKDKIEAAFAKPKTAPYWQLSVSNIAAGGAAGAARGLFVYSLDYTPTRLSTDAKAAERGSSTGEGDCSGHVMVVYMHNSPIDVYKKALKDDGIAGLYRGFAPNLITIVVHCGCFDEFVRLYDSLKLIAQRDSIADSFLALLLLDWGIVTASSYPFDTIRRHKVMTNAGNGTHYANFYYLFKGAGANVTRSVVTAKLTPSTLPCGMLSGYDHLQLMKFDRAYEAGTG</sequence>
<dbReference type="GO" id="GO:0140021">
    <property type="term" value="P:mitochondrial ADP transmembrane transport"/>
    <property type="evidence" value="ECO:0007669"/>
    <property type="project" value="InterPro"/>
</dbReference>
<gene>
    <name evidence="17" type="ORF">K437DRAFT_279536</name>
</gene>
<comment type="function">
    <text evidence="13">ADP:ATP antiporter that mediates import of ADP into the mitochondrial matrix for ATP synthesis, and export of ATP out to fuel the cell. Cycles between the cytoplasmic-open state (c-state) and the matrix-open state (m-state): operates by the alternating access mechanism with a single substrate-binding site intermittently exposed to either the cytosolic (c-state) or matrix (m-state) side of the inner mitochondrial membrane.</text>
</comment>
<comment type="caution">
    <text evidence="17">The sequence shown here is derived from an EMBL/GenBank/DDBJ whole genome shotgun (WGS) entry which is preliminary data.</text>
</comment>
<dbReference type="InParanoid" id="A0A066V9X7"/>
<evidence type="ECO:0000256" key="12">
    <source>
        <dbReference type="ARBA" id="ARBA00024143"/>
    </source>
</evidence>
<dbReference type="PRINTS" id="PR00927">
    <property type="entry name" value="ADPTRNSLCASE"/>
</dbReference>
<evidence type="ECO:0000256" key="5">
    <source>
        <dbReference type="ARBA" id="ARBA00022449"/>
    </source>
</evidence>
<dbReference type="InterPro" id="IPR023395">
    <property type="entry name" value="MCP_dom_sf"/>
</dbReference>
<evidence type="ECO:0000256" key="15">
    <source>
        <dbReference type="RuleBase" id="RU000488"/>
    </source>
</evidence>
<dbReference type="Pfam" id="PF00153">
    <property type="entry name" value="Mito_carr"/>
    <property type="match status" value="1"/>
</dbReference>
<organism evidence="17 18">
    <name type="scientific">Tilletiaria anomala (strain ATCC 24038 / CBS 436.72 / UBC 951)</name>
    <dbReference type="NCBI Taxonomy" id="1037660"/>
    <lineage>
        <taxon>Eukaryota</taxon>
        <taxon>Fungi</taxon>
        <taxon>Dikarya</taxon>
        <taxon>Basidiomycota</taxon>
        <taxon>Ustilaginomycotina</taxon>
        <taxon>Exobasidiomycetes</taxon>
        <taxon>Georgefischeriales</taxon>
        <taxon>Tilletiariaceae</taxon>
        <taxon>Tilletiaria</taxon>
    </lineage>
</organism>
<keyword evidence="8" id="KW-0999">Mitochondrion inner membrane</keyword>
<comment type="function">
    <text evidence="16">Catalyzes the exchange of ADP and ATP across the membrane.</text>
</comment>
<keyword evidence="10" id="KW-0496">Mitochondrion</keyword>
<comment type="subcellular location">
    <subcellularLocation>
        <location evidence="16">Membrane</location>
        <topology evidence="16">Multi-pass membrane protein</topology>
    </subcellularLocation>
    <subcellularLocation>
        <location evidence="1">Mitochondrion inner membrane</location>
        <topology evidence="1">Multi-pass membrane protein</topology>
    </subcellularLocation>
</comment>
<keyword evidence="11 14" id="KW-0472">Membrane</keyword>
<evidence type="ECO:0000313" key="18">
    <source>
        <dbReference type="Proteomes" id="UP000027361"/>
    </source>
</evidence>
<dbReference type="STRING" id="1037660.A0A066V9X7"/>
<dbReference type="InterPro" id="IPR018108">
    <property type="entry name" value="MCP_transmembrane"/>
</dbReference>
<dbReference type="PANTHER" id="PTHR45635">
    <property type="entry name" value="ADP,ATP CARRIER PROTEIN 1-RELATED-RELATED"/>
    <property type="match status" value="1"/>
</dbReference>
<evidence type="ECO:0000256" key="9">
    <source>
        <dbReference type="ARBA" id="ARBA00022989"/>
    </source>
</evidence>
<dbReference type="RefSeq" id="XP_013240664.1">
    <property type="nucleotide sequence ID" value="XM_013385210.1"/>
</dbReference>
<dbReference type="GO" id="GO:0005471">
    <property type="term" value="F:ATP:ADP antiporter activity"/>
    <property type="evidence" value="ECO:0007669"/>
    <property type="project" value="UniProtKB-UniRule"/>
</dbReference>
<keyword evidence="9" id="KW-1133">Transmembrane helix</keyword>
<evidence type="ECO:0000256" key="4">
    <source>
        <dbReference type="ARBA" id="ARBA00022448"/>
    </source>
</evidence>
<dbReference type="GO" id="GO:1990544">
    <property type="term" value="P:mitochondrial ATP transmembrane transport"/>
    <property type="evidence" value="ECO:0007669"/>
    <property type="project" value="InterPro"/>
</dbReference>
<evidence type="ECO:0000256" key="14">
    <source>
        <dbReference type="PROSITE-ProRule" id="PRU00282"/>
    </source>
</evidence>